<evidence type="ECO:0000256" key="3">
    <source>
        <dbReference type="SAM" id="SignalP"/>
    </source>
</evidence>
<evidence type="ECO:0000256" key="1">
    <source>
        <dbReference type="SAM" id="Coils"/>
    </source>
</evidence>
<keyword evidence="1" id="KW-0175">Coiled coil</keyword>
<evidence type="ECO:0000313" key="5">
    <source>
        <dbReference type="Proteomes" id="UP000053030"/>
    </source>
</evidence>
<accession>A0A837NAW5</accession>
<dbReference type="EMBL" id="LHSG01000018">
    <property type="protein sequence ID" value="KPD21576.1"/>
    <property type="molecule type" value="Genomic_DNA"/>
</dbReference>
<comment type="caution">
    <text evidence="4">The sequence shown here is derived from an EMBL/GenBank/DDBJ whole genome shotgun (WGS) entry which is preliminary data.</text>
</comment>
<feature type="coiled-coil region" evidence="1">
    <location>
        <begin position="110"/>
        <end position="140"/>
    </location>
</feature>
<organism evidence="4 5">
    <name type="scientific">Idiomarina zobellii</name>
    <dbReference type="NCBI Taxonomy" id="86103"/>
    <lineage>
        <taxon>Bacteria</taxon>
        <taxon>Pseudomonadati</taxon>
        <taxon>Pseudomonadota</taxon>
        <taxon>Gammaproteobacteria</taxon>
        <taxon>Alteromonadales</taxon>
        <taxon>Idiomarinaceae</taxon>
        <taxon>Idiomarina</taxon>
    </lineage>
</organism>
<dbReference type="NCBIfam" id="NF047558">
    <property type="entry name" value="TPR_END_plus"/>
    <property type="match status" value="1"/>
</dbReference>
<feature type="coiled-coil region" evidence="1">
    <location>
        <begin position="254"/>
        <end position="288"/>
    </location>
</feature>
<feature type="transmembrane region" description="Helical" evidence="2">
    <location>
        <begin position="80"/>
        <end position="101"/>
    </location>
</feature>
<keyword evidence="2" id="KW-1133">Transmembrane helix</keyword>
<keyword evidence="3" id="KW-0732">Signal</keyword>
<protein>
    <recommendedName>
        <fullName evidence="6">Tetratricopeptide repeat-containing protein</fullName>
    </recommendedName>
</protein>
<proteinExistence type="predicted"/>
<evidence type="ECO:0008006" key="6">
    <source>
        <dbReference type="Google" id="ProtNLM"/>
    </source>
</evidence>
<keyword evidence="5" id="KW-1185">Reference proteome</keyword>
<feature type="signal peptide" evidence="3">
    <location>
        <begin position="1"/>
        <end position="18"/>
    </location>
</feature>
<dbReference type="Proteomes" id="UP000053030">
    <property type="component" value="Unassembled WGS sequence"/>
</dbReference>
<keyword evidence="2" id="KW-0472">Membrane</keyword>
<sequence length="337" mass="37326">MKAMVSVVLLVLSFSVLGQEAAVSKKVETDPGNEEKVEASPAVQDKLVVSASEIDRMLSIKGIKSKQELMSTAFSSNRSLALASFGFSLTILLGGAIFVVVNHGRLDKLVDSYSKKLEGIEETEMRLKKKVDELDEHKSVHMAFGDLLTSQGLIARLSSVMINLTASCDEASKKEMNHDVSGDLKMIHERIYEMCREIHEVGSQALMKLQTARRELKSVRSSTVATGELETHICIELARIHTLNALAYKRLWGISSSETDLLKATDEIKSAEQEAKKCENESLLAKVKYNYACYLNLSGNQSRAEHLLREACELESRYVNKAKTDPDLKRLVLCGEG</sequence>
<reference evidence="4 5" key="1">
    <citation type="submission" date="2015-08" db="EMBL/GenBank/DDBJ databases">
        <title>Genome sequencing and assembly of the deep-sea bacterium Idiomarina zobellii.</title>
        <authorList>
            <person name="Mithoefer S.D."/>
            <person name="Rheaume B.A."/>
            <person name="MacLea K.S."/>
        </authorList>
    </citation>
    <scope>NUCLEOTIDE SEQUENCE [LARGE SCALE GENOMIC DNA]</scope>
    <source>
        <strain evidence="4 5">KMM 231</strain>
    </source>
</reference>
<keyword evidence="2" id="KW-0812">Transmembrane</keyword>
<name>A0A837NAW5_9GAMM</name>
<dbReference type="RefSeq" id="WP_053954505.1">
    <property type="nucleotide sequence ID" value="NZ_FNCB01000019.1"/>
</dbReference>
<dbReference type="AlphaFoldDB" id="A0A837NAW5"/>
<feature type="chain" id="PRO_5032834710" description="Tetratricopeptide repeat-containing protein" evidence="3">
    <location>
        <begin position="19"/>
        <end position="337"/>
    </location>
</feature>
<evidence type="ECO:0000313" key="4">
    <source>
        <dbReference type="EMBL" id="KPD21576.1"/>
    </source>
</evidence>
<evidence type="ECO:0000256" key="2">
    <source>
        <dbReference type="SAM" id="Phobius"/>
    </source>
</evidence>
<gene>
    <name evidence="4" type="ORF">AFK76_11870</name>
</gene>